<protein>
    <recommendedName>
        <fullName evidence="2">Serine/threonine protein kinase</fullName>
    </recommendedName>
</protein>
<organism evidence="1">
    <name type="scientific">marine sediment metagenome</name>
    <dbReference type="NCBI Taxonomy" id="412755"/>
    <lineage>
        <taxon>unclassified sequences</taxon>
        <taxon>metagenomes</taxon>
        <taxon>ecological metagenomes</taxon>
    </lineage>
</organism>
<reference evidence="1" key="1">
    <citation type="journal article" date="2015" name="Nature">
        <title>Complex archaea that bridge the gap between prokaryotes and eukaryotes.</title>
        <authorList>
            <person name="Spang A."/>
            <person name="Saw J.H."/>
            <person name="Jorgensen S.L."/>
            <person name="Zaremba-Niedzwiedzka K."/>
            <person name="Martijn J."/>
            <person name="Lind A.E."/>
            <person name="van Eijk R."/>
            <person name="Schleper C."/>
            <person name="Guy L."/>
            <person name="Ettema T.J."/>
        </authorList>
    </citation>
    <scope>NUCLEOTIDE SEQUENCE</scope>
</reference>
<evidence type="ECO:0000313" key="1">
    <source>
        <dbReference type="EMBL" id="KKK82098.1"/>
    </source>
</evidence>
<feature type="non-terminal residue" evidence="1">
    <location>
        <position position="1"/>
    </location>
</feature>
<gene>
    <name evidence="1" type="ORF">LCGC14_2806780</name>
</gene>
<evidence type="ECO:0008006" key="2">
    <source>
        <dbReference type="Google" id="ProtNLM"/>
    </source>
</evidence>
<sequence length="65" mass="7361">LDPKTICVEASEIPTMELFDKHDFEVVPVPFYKVSPFGGGLHCCTADVYREAAFEDYFPKQVEGF</sequence>
<name>A0A0F8YL10_9ZZZZ</name>
<dbReference type="Gene3D" id="3.75.10.10">
    <property type="entry name" value="L-arginine/glycine Amidinotransferase, Chain A"/>
    <property type="match status" value="1"/>
</dbReference>
<dbReference type="EMBL" id="LAZR01052822">
    <property type="protein sequence ID" value="KKK82098.1"/>
    <property type="molecule type" value="Genomic_DNA"/>
</dbReference>
<dbReference type="AlphaFoldDB" id="A0A0F8YL10"/>
<dbReference type="SUPFAM" id="SSF55909">
    <property type="entry name" value="Pentein"/>
    <property type="match status" value="1"/>
</dbReference>
<comment type="caution">
    <text evidence="1">The sequence shown here is derived from an EMBL/GenBank/DDBJ whole genome shotgun (WGS) entry which is preliminary data.</text>
</comment>
<accession>A0A0F8YL10</accession>
<proteinExistence type="predicted"/>